<protein>
    <submittedName>
        <fullName evidence="8">Cytochrome b subunit of formate dehydrogenase</fullName>
    </submittedName>
</protein>
<feature type="transmembrane region" description="Helical" evidence="6">
    <location>
        <begin position="58"/>
        <end position="77"/>
    </location>
</feature>
<keyword evidence="2" id="KW-1003">Cell membrane</keyword>
<comment type="caution">
    <text evidence="8">The sequence shown here is derived from an EMBL/GenBank/DDBJ whole genome shotgun (WGS) entry which is preliminary data.</text>
</comment>
<sequence>MSNTEPGRIQRHSRAVRLVHGANAVATIVLIATGLALGDDISPVLVAALGGHAVANEMHRLGGVAFAVVLLLAAGLFHSPTRDLMRDLVYFRHEECRWPQSFLKCILSPAHGHTAFHNGRFDPAQRLILLLLLCSTALVAAAGVYLYILPATPQWVFLIAIRIHIYGAWIAIIALCLHAFAGLGVLHTHCCQAT</sequence>
<keyword evidence="3 6" id="KW-0812">Transmembrane</keyword>
<evidence type="ECO:0000313" key="9">
    <source>
        <dbReference type="Proteomes" id="UP000541136"/>
    </source>
</evidence>
<evidence type="ECO:0000256" key="2">
    <source>
        <dbReference type="ARBA" id="ARBA00022475"/>
    </source>
</evidence>
<reference evidence="8 9" key="1">
    <citation type="submission" date="2020-08" db="EMBL/GenBank/DDBJ databases">
        <title>Genomic Encyclopedia of Type Strains, Phase IV (KMG-IV): sequencing the most valuable type-strain genomes for metagenomic binning, comparative biology and taxonomic classification.</title>
        <authorList>
            <person name="Goeker M."/>
        </authorList>
    </citation>
    <scope>NUCLEOTIDE SEQUENCE [LARGE SCALE GENOMIC DNA]</scope>
    <source>
        <strain evidence="8 9">DSM 12141</strain>
    </source>
</reference>
<evidence type="ECO:0000256" key="1">
    <source>
        <dbReference type="ARBA" id="ARBA00004651"/>
    </source>
</evidence>
<dbReference type="Proteomes" id="UP000541136">
    <property type="component" value="Unassembled WGS sequence"/>
</dbReference>
<evidence type="ECO:0000256" key="3">
    <source>
        <dbReference type="ARBA" id="ARBA00022692"/>
    </source>
</evidence>
<accession>A0A7W9TRD6</accession>
<organism evidence="8 9">
    <name type="scientific">Castellaniella defragrans</name>
    <name type="common">Alcaligenes defragrans</name>
    <dbReference type="NCBI Taxonomy" id="75697"/>
    <lineage>
        <taxon>Bacteria</taxon>
        <taxon>Pseudomonadati</taxon>
        <taxon>Pseudomonadota</taxon>
        <taxon>Betaproteobacteria</taxon>
        <taxon>Burkholderiales</taxon>
        <taxon>Alcaligenaceae</taxon>
        <taxon>Castellaniella</taxon>
    </lineage>
</organism>
<proteinExistence type="predicted"/>
<evidence type="ECO:0000256" key="5">
    <source>
        <dbReference type="ARBA" id="ARBA00023136"/>
    </source>
</evidence>
<evidence type="ECO:0000256" key="4">
    <source>
        <dbReference type="ARBA" id="ARBA00022989"/>
    </source>
</evidence>
<dbReference type="GO" id="GO:0005886">
    <property type="term" value="C:plasma membrane"/>
    <property type="evidence" value="ECO:0007669"/>
    <property type="project" value="UniProtKB-SubCell"/>
</dbReference>
<dbReference type="EMBL" id="JACHIB010000028">
    <property type="protein sequence ID" value="MBB6085493.1"/>
    <property type="molecule type" value="Genomic_DNA"/>
</dbReference>
<feature type="transmembrane region" description="Helical" evidence="6">
    <location>
        <begin position="127"/>
        <end position="149"/>
    </location>
</feature>
<evidence type="ECO:0000313" key="8">
    <source>
        <dbReference type="EMBL" id="MBB6085493.1"/>
    </source>
</evidence>
<keyword evidence="5 6" id="KW-0472">Membrane</keyword>
<dbReference type="InterPro" id="IPR016174">
    <property type="entry name" value="Di-haem_cyt_TM"/>
</dbReference>
<feature type="domain" description="Cytochrome b561 bacterial/Ni-hydrogenase" evidence="7">
    <location>
        <begin position="11"/>
        <end position="183"/>
    </location>
</feature>
<dbReference type="GO" id="GO:0022904">
    <property type="term" value="P:respiratory electron transport chain"/>
    <property type="evidence" value="ECO:0007669"/>
    <property type="project" value="InterPro"/>
</dbReference>
<dbReference type="GO" id="GO:0009055">
    <property type="term" value="F:electron transfer activity"/>
    <property type="evidence" value="ECO:0007669"/>
    <property type="project" value="InterPro"/>
</dbReference>
<dbReference type="InterPro" id="IPR011577">
    <property type="entry name" value="Cyt_b561_bac/Ni-Hgenase"/>
</dbReference>
<dbReference type="SUPFAM" id="SSF81342">
    <property type="entry name" value="Transmembrane di-heme cytochromes"/>
    <property type="match status" value="1"/>
</dbReference>
<dbReference type="AlphaFoldDB" id="A0A7W9TRD6"/>
<comment type="subcellular location">
    <subcellularLocation>
        <location evidence="1">Cell membrane</location>
        <topology evidence="1">Multi-pass membrane protein</topology>
    </subcellularLocation>
</comment>
<feature type="transmembrane region" description="Helical" evidence="6">
    <location>
        <begin position="18"/>
        <end position="38"/>
    </location>
</feature>
<feature type="transmembrane region" description="Helical" evidence="6">
    <location>
        <begin position="155"/>
        <end position="177"/>
    </location>
</feature>
<gene>
    <name evidence="8" type="ORF">HNR28_003554</name>
</gene>
<dbReference type="RefSeq" id="WP_184143083.1">
    <property type="nucleotide sequence ID" value="NZ_JACHIB010000028.1"/>
</dbReference>
<name>A0A7W9TRD6_CASDE</name>
<keyword evidence="4 6" id="KW-1133">Transmembrane helix</keyword>
<dbReference type="Pfam" id="PF01292">
    <property type="entry name" value="Ni_hydr_CYTB"/>
    <property type="match status" value="1"/>
</dbReference>
<dbReference type="Gene3D" id="1.20.950.20">
    <property type="entry name" value="Transmembrane di-heme cytochromes, Chain C"/>
    <property type="match status" value="1"/>
</dbReference>
<evidence type="ECO:0000259" key="7">
    <source>
        <dbReference type="Pfam" id="PF01292"/>
    </source>
</evidence>
<evidence type="ECO:0000256" key="6">
    <source>
        <dbReference type="SAM" id="Phobius"/>
    </source>
</evidence>